<evidence type="ECO:0000256" key="1">
    <source>
        <dbReference type="RuleBase" id="RU363097"/>
    </source>
</evidence>
<name>A0A1J1J4E8_9DIPT</name>
<dbReference type="PANTHER" id="PTHR11011:SF60">
    <property type="entry name" value="FATTY ACYL-COA REDUCTASE-RELATED"/>
    <property type="match status" value="1"/>
</dbReference>
<dbReference type="InterPro" id="IPR013120">
    <property type="entry name" value="FAR_NAD-bd"/>
</dbReference>
<sequence>MTFAGCQLVDVLSLNAVDTVNSSNMESLFENISLEANQFDLHCSPIKEYLKHKTVFITGGFGFLGKLLIEKLLRCDVKKVYLLVRGKKGKSFEERFESLKNESIYTEILKANENIFSKIVLVSGDLQKLELGIANDDQESLINEVEIVFHVAADVNFTQSLREAIETNVRGTREIIHLCRRIIKLNVLIYVSTAFCTPSFEVHEIYETEFDCDFMIDFVENLKPKDYDDFEAISTRIIQPFPNTYAYSKALAEKMIHKHENEFKIAIIRPAIIATAFHEPLPGYTDNVYGVNGVVCGAGLGFLRIFHINNKLKANIVPADYVINMMLAVSWLTVCENTSNYLQFILYSQVNKEKLEEISESKIDSTRKEEIKIFNCSVTNNNPVTLKNVFGLFAIIPPNIITCANFLKYSITFCLH</sequence>
<dbReference type="EC" id="1.2.1.84" evidence="1"/>
<comment type="similarity">
    <text evidence="1">Belongs to the fatty acyl-CoA reductase family.</text>
</comment>
<dbReference type="OrthoDB" id="429813at2759"/>
<dbReference type="GO" id="GO:0102965">
    <property type="term" value="F:alcohol-forming long-chain fatty acyl-CoA reductase activity"/>
    <property type="evidence" value="ECO:0007669"/>
    <property type="project" value="UniProtKB-EC"/>
</dbReference>
<organism evidence="3 4">
    <name type="scientific">Clunio marinus</name>
    <dbReference type="NCBI Taxonomy" id="568069"/>
    <lineage>
        <taxon>Eukaryota</taxon>
        <taxon>Metazoa</taxon>
        <taxon>Ecdysozoa</taxon>
        <taxon>Arthropoda</taxon>
        <taxon>Hexapoda</taxon>
        <taxon>Insecta</taxon>
        <taxon>Pterygota</taxon>
        <taxon>Neoptera</taxon>
        <taxon>Endopterygota</taxon>
        <taxon>Diptera</taxon>
        <taxon>Nematocera</taxon>
        <taxon>Chironomoidea</taxon>
        <taxon>Chironomidae</taxon>
        <taxon>Clunio</taxon>
    </lineage>
</organism>
<dbReference type="AlphaFoldDB" id="A0A1J1J4E8"/>
<evidence type="ECO:0000313" key="4">
    <source>
        <dbReference type="Proteomes" id="UP000183832"/>
    </source>
</evidence>
<accession>A0A1J1J4E8</accession>
<dbReference type="Pfam" id="PF07993">
    <property type="entry name" value="NAD_binding_4"/>
    <property type="match status" value="1"/>
</dbReference>
<evidence type="ECO:0000259" key="2">
    <source>
        <dbReference type="Pfam" id="PF07993"/>
    </source>
</evidence>
<feature type="domain" description="Thioester reductase (TE)" evidence="2">
    <location>
        <begin position="57"/>
        <end position="326"/>
    </location>
</feature>
<gene>
    <name evidence="3" type="ORF">CLUMA_CG019522</name>
</gene>
<dbReference type="Proteomes" id="UP000183832">
    <property type="component" value="Unassembled WGS sequence"/>
</dbReference>
<comment type="function">
    <text evidence="1">Catalyzes the reduction of fatty acyl-CoA to fatty alcohols.</text>
</comment>
<dbReference type="PANTHER" id="PTHR11011">
    <property type="entry name" value="MALE STERILITY PROTEIN 2-RELATED"/>
    <property type="match status" value="1"/>
</dbReference>
<dbReference type="EMBL" id="CVRI01000067">
    <property type="protein sequence ID" value="CRL06850.1"/>
    <property type="molecule type" value="Genomic_DNA"/>
</dbReference>
<evidence type="ECO:0000313" key="3">
    <source>
        <dbReference type="EMBL" id="CRL06850.1"/>
    </source>
</evidence>
<dbReference type="SUPFAM" id="SSF51735">
    <property type="entry name" value="NAD(P)-binding Rossmann-fold domains"/>
    <property type="match status" value="1"/>
</dbReference>
<keyword evidence="4" id="KW-1185">Reference proteome</keyword>
<dbReference type="InterPro" id="IPR036291">
    <property type="entry name" value="NAD(P)-bd_dom_sf"/>
</dbReference>
<protein>
    <recommendedName>
        <fullName evidence="1">Fatty acyl-CoA reductase</fullName>
        <ecNumber evidence="1">1.2.1.84</ecNumber>
    </recommendedName>
</protein>
<dbReference type="GO" id="GO:0005777">
    <property type="term" value="C:peroxisome"/>
    <property type="evidence" value="ECO:0007669"/>
    <property type="project" value="TreeGrafter"/>
</dbReference>
<dbReference type="GO" id="GO:0035336">
    <property type="term" value="P:long-chain fatty-acyl-CoA metabolic process"/>
    <property type="evidence" value="ECO:0007669"/>
    <property type="project" value="TreeGrafter"/>
</dbReference>
<proteinExistence type="inferred from homology"/>
<keyword evidence="1" id="KW-0444">Lipid biosynthesis</keyword>
<dbReference type="Gene3D" id="3.40.50.720">
    <property type="entry name" value="NAD(P)-binding Rossmann-like Domain"/>
    <property type="match status" value="1"/>
</dbReference>
<dbReference type="STRING" id="568069.A0A1J1J4E8"/>
<keyword evidence="1" id="KW-0521">NADP</keyword>
<reference evidence="3 4" key="1">
    <citation type="submission" date="2015-04" db="EMBL/GenBank/DDBJ databases">
        <authorList>
            <person name="Syromyatnikov M.Y."/>
            <person name="Popov V.N."/>
        </authorList>
    </citation>
    <scope>NUCLEOTIDE SEQUENCE [LARGE SCALE GENOMIC DNA]</scope>
</reference>
<keyword evidence="1" id="KW-0560">Oxidoreductase</keyword>
<dbReference type="GO" id="GO:0080019">
    <property type="term" value="F:alcohol-forming very long-chain fatty acyl-CoA reductase activity"/>
    <property type="evidence" value="ECO:0007669"/>
    <property type="project" value="InterPro"/>
</dbReference>
<comment type="catalytic activity">
    <reaction evidence="1">
        <text>a long-chain fatty acyl-CoA + 2 NADPH + 2 H(+) = a long-chain primary fatty alcohol + 2 NADP(+) + CoA</text>
        <dbReference type="Rhea" id="RHEA:52716"/>
        <dbReference type="ChEBI" id="CHEBI:15378"/>
        <dbReference type="ChEBI" id="CHEBI:57287"/>
        <dbReference type="ChEBI" id="CHEBI:57783"/>
        <dbReference type="ChEBI" id="CHEBI:58349"/>
        <dbReference type="ChEBI" id="CHEBI:77396"/>
        <dbReference type="ChEBI" id="CHEBI:83139"/>
        <dbReference type="EC" id="1.2.1.84"/>
    </reaction>
</comment>
<keyword evidence="1" id="KW-0443">Lipid metabolism</keyword>
<dbReference type="CDD" id="cd05236">
    <property type="entry name" value="FAR-N_SDR_e"/>
    <property type="match status" value="1"/>
</dbReference>
<dbReference type="InterPro" id="IPR026055">
    <property type="entry name" value="FAR"/>
</dbReference>